<evidence type="ECO:0000313" key="2">
    <source>
        <dbReference type="Proteomes" id="UP000831701"/>
    </source>
</evidence>
<keyword evidence="2" id="KW-1185">Reference proteome</keyword>
<accession>A0ACB8WND6</accession>
<proteinExistence type="predicted"/>
<dbReference type="Proteomes" id="UP000831701">
    <property type="component" value="Chromosome 8"/>
</dbReference>
<gene>
    <name evidence="1" type="ORF">L3Q82_025797</name>
</gene>
<protein>
    <submittedName>
        <fullName evidence="1">Uncharacterized protein</fullName>
    </submittedName>
</protein>
<evidence type="ECO:0000313" key="1">
    <source>
        <dbReference type="EMBL" id="KAI3368812.1"/>
    </source>
</evidence>
<dbReference type="EMBL" id="CM041538">
    <property type="protein sequence ID" value="KAI3368812.1"/>
    <property type="molecule type" value="Genomic_DNA"/>
</dbReference>
<comment type="caution">
    <text evidence="1">The sequence shown here is derived from an EMBL/GenBank/DDBJ whole genome shotgun (WGS) entry which is preliminary data.</text>
</comment>
<organism evidence="1 2">
    <name type="scientific">Scortum barcoo</name>
    <name type="common">barcoo grunter</name>
    <dbReference type="NCBI Taxonomy" id="214431"/>
    <lineage>
        <taxon>Eukaryota</taxon>
        <taxon>Metazoa</taxon>
        <taxon>Chordata</taxon>
        <taxon>Craniata</taxon>
        <taxon>Vertebrata</taxon>
        <taxon>Euteleostomi</taxon>
        <taxon>Actinopterygii</taxon>
        <taxon>Neopterygii</taxon>
        <taxon>Teleostei</taxon>
        <taxon>Neoteleostei</taxon>
        <taxon>Acanthomorphata</taxon>
        <taxon>Eupercaria</taxon>
        <taxon>Centrarchiformes</taxon>
        <taxon>Terapontoidei</taxon>
        <taxon>Terapontidae</taxon>
        <taxon>Scortum</taxon>
    </lineage>
</organism>
<sequence length="979" mass="110670">MMSRETEPSLLGKSILQSTFSDGHCFRPEFDISVIKEKTVIENAAEPERNPENEKRLIEMQTFLLAYLTAKMESNTAKFKAEAEARILQEMEEEEVLHNEVQEKKRQYLLMEKERLVNELLDLQIAALTPVADAAKEFTKDYKSFATAVDTTRHELPVKNFYIDGDRREFLDKAEACLKESEALLAECTEGDHKDNSTSLECLRDMKMTSKEISHQLSGTFSELLELSSLFLLVFLVWVSEIMLQQTQVATVIDYYNKWMKRWPTVQGLAAATLEEVNQMWAGLGYYSRGKRLHEGAQKVVSELKGHMPHTVDSLLKQLPGVGRYTAAAIGSIALGQVTGAVDGNVIRVLCRLRAIGADSTSPAVTETLWSLANTLVDPERPGDFNQAMMELGARVCTPKGPLCSQCPVQSHCHSYRKVHVKQEENTRKLLGKLDKKTSILPDIEDCVNSGTCLLCPSEPWDDELGVQNFPRKPAKKPPRVERTLTCVVIRPGEEGEDEYLLTQRPNKGLLAGLWEFPSLLQEEKSSEMKQKRALCAVISRILGTNLTESLLQYVGEVVHIFSHIHQTYVVHSVCLKGSDTQTQTENAQWLTRSALQEAAVSTGVKKVIMFIHCVSHSQRRDAPAAAGQGHWRQRGKAQAREAEEDGRREQPGKETVPRGTCQTMCPARELRDREAQNRLHRFEMLAGTERDRQPRGDPLRAVKEYSRPAAGKDSTNPTDLRPPATLLKTVYGFVFDRLRGVKQDMIIQRVTGLDCVAILERMVRFLIYASYRLCGEPLRLYDPRINDTHLQENLSWLLDCYATGTGLHPNQEEFQALGLLYNLGSARATQHIMELPEWLRSSPAITLALSINRAFLERNPVRLLRLAQRLNFLQCCALHRHLVACRRDLLLIYSHGYSSRNCRFPLDRLARLLSLDLSLTARLCQTYGVEVNQDNHVVFSKAAFTEPEQGELHCNLYHNLVAEEKRDLAVENIIHGCA</sequence>
<name>A0ACB8WND6_9TELE</name>
<reference evidence="1" key="1">
    <citation type="submission" date="2022-04" db="EMBL/GenBank/DDBJ databases">
        <title>Jade perch genome.</title>
        <authorList>
            <person name="Chao B."/>
        </authorList>
    </citation>
    <scope>NUCLEOTIDE SEQUENCE</scope>
    <source>
        <strain evidence="1">CB-2022</strain>
    </source>
</reference>